<dbReference type="Gene3D" id="3.40.50.12090">
    <property type="match status" value="2"/>
</dbReference>
<dbReference type="Gene3D" id="2.60.40.1220">
    <property type="match status" value="2"/>
</dbReference>
<name>A0A1Y3PMS3_9BACI</name>
<dbReference type="InterPro" id="IPR014755">
    <property type="entry name" value="Cu-Rt/internalin_Ig-like"/>
</dbReference>
<accession>A0A1Y3PMS3</accession>
<sequence>MSQIRKRTAILLVFALVVSSFVGFVGVGTASAAGDQLQRIAGADRFETAAKIAEAKYPSGSNTVIVARSDDFADGLAASVLAGALNAPVLLTKSNDLPQATADVIKKLGAKKVIVLGSEKAISKNVEDALKNAAGEVERIGGADRVETAVKIAQKAKSSAEVAFIVNGWTYADAMTAGAAAFAKGYPVLAVKANELPAAVKDALKALNVKQVVIVGGESVVSAKVAQDIAAAGVQVSRIAGSDRVETSVEFAKSQFANASGYSIVNGWNLADAVGGAVFANPILYTYTPERSNNLPASVNALLVESLQKNGNTKIAVLGGSVAVSDATYKQLEQVVEENAIFAVSSVTVLNAKQIQVVFSKQVDPNNLGSYDLAGVAIPAASLDLQKDGRTLIINIPAANVPPKGADRVLTISNVKQKDDATKVINSYAISLRFNDSTAPSIISVTSVTSGVAAGTVKVKFSEPVATVSGFQIDGTNVTGTPNADFTEYTISNVLLDPTKTHTLSVADVADFVPAPDTNVANLLTKTFNVVTDNVAPTVSISSKTDRILYLTFSKPMNSSTVNNSNITVRDAGGGLISATIGPDFNAADTTATSATKYIVSLPKGLYATQNTHTFSVSFNNQVLDTVGNAIVAHTQQITVSKDTTAPVITSLGYETNTAGKVTAVVLNLSKGSEQVAAGSSIAGIKVVNPNGLDVSSSFFAGATKTDPIAEGDTKIKITLGSPTAYSGIYTFYFPAGFVTDFSSTGNKSAATVLTINFTGAEPTFKLNQSDITPAVMNADGSQSFKVVFRSPVKGGKVVGSATDVDNYRINNAVLPAGTVITLNSVSETVGGTAYGPQQVATITLPKGSISQDNTYAPFTVNNVQTTSGITITPFSGYVSVLDNVAPVLQSAKIIDKNTIILTYSEKMNQGITGNVESELIVKNGTTTYPDEITAAPVVGNPNQVMLTFETDLDLTKSVTITTKAGVVLKDASTTGNGQAADTTVTATK</sequence>
<dbReference type="Pfam" id="PF04122">
    <property type="entry name" value="CW_binding_2"/>
    <property type="match status" value="3"/>
</dbReference>
<proteinExistence type="predicted"/>
<dbReference type="InterPro" id="IPR051922">
    <property type="entry name" value="Bact_Sporulation_Assoc"/>
</dbReference>
<dbReference type="InterPro" id="IPR007253">
    <property type="entry name" value="Cell_wall-bd_2"/>
</dbReference>
<dbReference type="EMBL" id="LZRT01000058">
    <property type="protein sequence ID" value="OUM88661.1"/>
    <property type="molecule type" value="Genomic_DNA"/>
</dbReference>
<reference evidence="3" key="1">
    <citation type="submission" date="2016-06" db="EMBL/GenBank/DDBJ databases">
        <authorList>
            <person name="Nascimento L."/>
            <person name="Pereira R.V."/>
            <person name="Martins L.F."/>
            <person name="Quaggio R.B."/>
            <person name="Silva A.M."/>
            <person name="Setubal J.C."/>
        </authorList>
    </citation>
    <scope>NUCLEOTIDE SEQUENCE [LARGE SCALE GENOMIC DNA]</scope>
</reference>
<evidence type="ECO:0000313" key="2">
    <source>
        <dbReference type="EMBL" id="OUM88661.1"/>
    </source>
</evidence>
<keyword evidence="1" id="KW-0732">Signal</keyword>
<dbReference type="PANTHER" id="PTHR30032:SF8">
    <property type="entry name" value="GERMINATION-SPECIFIC N-ACETYLMURAMOYL-L-ALANINE AMIDASE"/>
    <property type="match status" value="1"/>
</dbReference>
<dbReference type="AlphaFoldDB" id="A0A1Y3PMS3"/>
<evidence type="ECO:0000256" key="1">
    <source>
        <dbReference type="ARBA" id="ARBA00022729"/>
    </source>
</evidence>
<comment type="caution">
    <text evidence="2">The sequence shown here is derived from an EMBL/GenBank/DDBJ whole genome shotgun (WGS) entry which is preliminary data.</text>
</comment>
<protein>
    <recommendedName>
        <fullName evidence="4">SbsA Ig-like domain-containing protein</fullName>
    </recommendedName>
</protein>
<organism evidence="2 3">
    <name type="scientific">Bacillus thermozeamaize</name>
    <dbReference type="NCBI Taxonomy" id="230954"/>
    <lineage>
        <taxon>Bacteria</taxon>
        <taxon>Bacillati</taxon>
        <taxon>Bacillota</taxon>
        <taxon>Bacilli</taxon>
        <taxon>Bacillales</taxon>
        <taxon>Bacillaceae</taxon>
        <taxon>Bacillus</taxon>
    </lineage>
</organism>
<dbReference type="Proteomes" id="UP000196475">
    <property type="component" value="Unassembled WGS sequence"/>
</dbReference>
<evidence type="ECO:0000313" key="3">
    <source>
        <dbReference type="Proteomes" id="UP000196475"/>
    </source>
</evidence>
<evidence type="ECO:0008006" key="4">
    <source>
        <dbReference type="Google" id="ProtNLM"/>
    </source>
</evidence>
<dbReference type="PANTHER" id="PTHR30032">
    <property type="entry name" value="N-ACETYLMURAMOYL-L-ALANINE AMIDASE-RELATED"/>
    <property type="match status" value="1"/>
</dbReference>
<gene>
    <name evidence="2" type="ORF">BAA01_03250</name>
</gene>